<sequence>MSETTFTNMGLDDGTDRSFSSSAECIKLQEFLAACRATAPQNSISAMAVGKLIGVLVLLQCSAGIMGAGLRSSIIGGENATKGKWPWLVYLNIKTDNGLKKWHCSGTIVNNNWVLTAGRCWDDELWSRWDRTGVWVGTYELEMPSERYMHVKRVIRPNDFRAVGYGYVNDIALIQLNKTLKFSKNVAAVKLPKEEDTFDSSSECWITGWGDVGKDPLSAPGILQQVKISILPPADCTGTYPDIVQSNNNVKMVCAGDPAGGKDACHGDYGDPLMCNTGRGYVQVGIMSFGSPDGCGIQGRPSIYTHVSSYMGYINAYTRLGSEDSAEA</sequence>
<dbReference type="PROSITE" id="PS50240">
    <property type="entry name" value="TRYPSIN_DOM"/>
    <property type="match status" value="1"/>
</dbReference>
<evidence type="ECO:0000256" key="2">
    <source>
        <dbReference type="ARBA" id="ARBA00022729"/>
    </source>
</evidence>
<dbReference type="EMBL" id="JAHRIP010039185">
    <property type="protein sequence ID" value="MEQ2295907.1"/>
    <property type="molecule type" value="Genomic_DNA"/>
</dbReference>
<dbReference type="InterPro" id="IPR043504">
    <property type="entry name" value="Peptidase_S1_PA_chymotrypsin"/>
</dbReference>
<name>A0ABV0YQR9_9TELE</name>
<protein>
    <recommendedName>
        <fullName evidence="7">Peptidase S1 domain-containing protein</fullName>
    </recommendedName>
</protein>
<dbReference type="PRINTS" id="PR00722">
    <property type="entry name" value="CHYMOTRYPSIN"/>
</dbReference>
<dbReference type="Gene3D" id="2.40.10.10">
    <property type="entry name" value="Trypsin-like serine proteases"/>
    <property type="match status" value="1"/>
</dbReference>
<dbReference type="SUPFAM" id="SSF50494">
    <property type="entry name" value="Trypsin-like serine proteases"/>
    <property type="match status" value="1"/>
</dbReference>
<evidence type="ECO:0000313" key="8">
    <source>
        <dbReference type="EMBL" id="MEQ2295907.1"/>
    </source>
</evidence>
<keyword evidence="5" id="KW-1015">Disulfide bond</keyword>
<dbReference type="SMART" id="SM00020">
    <property type="entry name" value="Tryp_SPc"/>
    <property type="match status" value="1"/>
</dbReference>
<evidence type="ECO:0000256" key="5">
    <source>
        <dbReference type="ARBA" id="ARBA00023157"/>
    </source>
</evidence>
<reference evidence="8 9" key="1">
    <citation type="submission" date="2021-06" db="EMBL/GenBank/DDBJ databases">
        <authorList>
            <person name="Palmer J.M."/>
        </authorList>
    </citation>
    <scope>NUCLEOTIDE SEQUENCE [LARGE SCALE GENOMIC DNA]</scope>
    <source>
        <strain evidence="8 9">AS_MEX2019</strain>
        <tissue evidence="8">Muscle</tissue>
    </source>
</reference>
<gene>
    <name evidence="8" type="ORF">AMECASPLE_019420</name>
</gene>
<keyword evidence="1" id="KW-0645">Protease</keyword>
<dbReference type="InterPro" id="IPR009003">
    <property type="entry name" value="Peptidase_S1_PA"/>
</dbReference>
<evidence type="ECO:0000256" key="6">
    <source>
        <dbReference type="ARBA" id="ARBA00023180"/>
    </source>
</evidence>
<keyword evidence="4" id="KW-0720">Serine protease</keyword>
<evidence type="ECO:0000259" key="7">
    <source>
        <dbReference type="PROSITE" id="PS50240"/>
    </source>
</evidence>
<dbReference type="PANTHER" id="PTHR24253:SF144">
    <property type="entry name" value="CHYMOTRYPSIN-LIKE PROTEASE CTRL-1-RELATED"/>
    <property type="match status" value="1"/>
</dbReference>
<keyword evidence="2" id="KW-0732">Signal</keyword>
<evidence type="ECO:0000256" key="4">
    <source>
        <dbReference type="ARBA" id="ARBA00022825"/>
    </source>
</evidence>
<keyword evidence="9" id="KW-1185">Reference proteome</keyword>
<evidence type="ECO:0000256" key="1">
    <source>
        <dbReference type="ARBA" id="ARBA00022670"/>
    </source>
</evidence>
<dbReference type="CDD" id="cd00190">
    <property type="entry name" value="Tryp_SPc"/>
    <property type="match status" value="1"/>
</dbReference>
<dbReference type="Pfam" id="PF00089">
    <property type="entry name" value="Trypsin"/>
    <property type="match status" value="1"/>
</dbReference>
<evidence type="ECO:0000313" key="9">
    <source>
        <dbReference type="Proteomes" id="UP001469553"/>
    </source>
</evidence>
<accession>A0ABV0YQR9</accession>
<keyword evidence="3" id="KW-0378">Hydrolase</keyword>
<feature type="domain" description="Peptidase S1" evidence="7">
    <location>
        <begin position="74"/>
        <end position="319"/>
    </location>
</feature>
<dbReference type="InterPro" id="IPR001314">
    <property type="entry name" value="Peptidase_S1A"/>
</dbReference>
<dbReference type="InterPro" id="IPR001254">
    <property type="entry name" value="Trypsin_dom"/>
</dbReference>
<proteinExistence type="predicted"/>
<organism evidence="8 9">
    <name type="scientific">Ameca splendens</name>
    <dbReference type="NCBI Taxonomy" id="208324"/>
    <lineage>
        <taxon>Eukaryota</taxon>
        <taxon>Metazoa</taxon>
        <taxon>Chordata</taxon>
        <taxon>Craniata</taxon>
        <taxon>Vertebrata</taxon>
        <taxon>Euteleostomi</taxon>
        <taxon>Actinopterygii</taxon>
        <taxon>Neopterygii</taxon>
        <taxon>Teleostei</taxon>
        <taxon>Neoteleostei</taxon>
        <taxon>Acanthomorphata</taxon>
        <taxon>Ovalentaria</taxon>
        <taxon>Atherinomorphae</taxon>
        <taxon>Cyprinodontiformes</taxon>
        <taxon>Goodeidae</taxon>
        <taxon>Ameca</taxon>
    </lineage>
</organism>
<comment type="caution">
    <text evidence="8">The sequence shown here is derived from an EMBL/GenBank/DDBJ whole genome shotgun (WGS) entry which is preliminary data.</text>
</comment>
<evidence type="ECO:0000256" key="3">
    <source>
        <dbReference type="ARBA" id="ARBA00022801"/>
    </source>
</evidence>
<keyword evidence="6" id="KW-0325">Glycoprotein</keyword>
<dbReference type="Proteomes" id="UP001469553">
    <property type="component" value="Unassembled WGS sequence"/>
</dbReference>
<dbReference type="PANTHER" id="PTHR24253">
    <property type="entry name" value="TRANSMEMBRANE PROTEASE SERINE"/>
    <property type="match status" value="1"/>
</dbReference>